<feature type="transmembrane region" description="Helical" evidence="2">
    <location>
        <begin position="198"/>
        <end position="222"/>
    </location>
</feature>
<name>A0A3M8L3J9_9MICO</name>
<dbReference type="OrthoDB" id="5109074at2"/>
<dbReference type="AlphaFoldDB" id="A0A3M8L3J9"/>
<feature type="region of interest" description="Disordered" evidence="1">
    <location>
        <begin position="155"/>
        <end position="174"/>
    </location>
</feature>
<accession>A0A3M8L3J9</accession>
<comment type="caution">
    <text evidence="3">The sequence shown here is derived from an EMBL/GenBank/DDBJ whole genome shotgun (WGS) entry which is preliminary data.</text>
</comment>
<dbReference type="EMBL" id="RDSR01000018">
    <property type="protein sequence ID" value="RNE59224.1"/>
    <property type="molecule type" value="Genomic_DNA"/>
</dbReference>
<organism evidence="3 4">
    <name type="scientific">Cryobacterium tepidiphilum</name>
    <dbReference type="NCBI Taxonomy" id="2486026"/>
    <lineage>
        <taxon>Bacteria</taxon>
        <taxon>Bacillati</taxon>
        <taxon>Actinomycetota</taxon>
        <taxon>Actinomycetes</taxon>
        <taxon>Micrococcales</taxon>
        <taxon>Microbacteriaceae</taxon>
        <taxon>Cryobacterium</taxon>
    </lineage>
</organism>
<evidence type="ECO:0000256" key="1">
    <source>
        <dbReference type="SAM" id="MobiDB-lite"/>
    </source>
</evidence>
<reference evidence="3 4" key="1">
    <citation type="submission" date="2018-11" db="EMBL/GenBank/DDBJ databases">
        <title>Cryobacterium sp. nov., isolated from rhizosphere soil of lettuce.</title>
        <authorList>
            <person name="Wang Y."/>
        </authorList>
    </citation>
    <scope>NUCLEOTIDE SEQUENCE [LARGE SCALE GENOMIC DNA]</scope>
    <source>
        <strain evidence="3 4">NEAU-85</strain>
    </source>
</reference>
<feature type="transmembrane region" description="Helical" evidence="2">
    <location>
        <begin position="242"/>
        <end position="261"/>
    </location>
</feature>
<feature type="region of interest" description="Disordered" evidence="1">
    <location>
        <begin position="1"/>
        <end position="113"/>
    </location>
</feature>
<feature type="transmembrane region" description="Helical" evidence="2">
    <location>
        <begin position="268"/>
        <end position="295"/>
    </location>
</feature>
<feature type="compositionally biased region" description="Basic and acidic residues" evidence="1">
    <location>
        <begin position="104"/>
        <end position="113"/>
    </location>
</feature>
<dbReference type="RefSeq" id="WP_123046291.1">
    <property type="nucleotide sequence ID" value="NZ_RDSR01000018.1"/>
</dbReference>
<keyword evidence="2" id="KW-1133">Transmembrane helix</keyword>
<evidence type="ECO:0000256" key="2">
    <source>
        <dbReference type="SAM" id="Phobius"/>
    </source>
</evidence>
<feature type="compositionally biased region" description="Low complexity" evidence="1">
    <location>
        <begin position="64"/>
        <end position="78"/>
    </location>
</feature>
<feature type="compositionally biased region" description="Low complexity" evidence="1">
    <location>
        <begin position="155"/>
        <end position="164"/>
    </location>
</feature>
<evidence type="ECO:0000313" key="4">
    <source>
        <dbReference type="Proteomes" id="UP000279859"/>
    </source>
</evidence>
<keyword evidence="2" id="KW-0812">Transmembrane</keyword>
<sequence>MSDTTPNTERPTDAASEPAAVRYDPAVADDASTAREDGSSAYATDTDAAVGEHADGGAVTTDQVLADPPVTADPPAVDGEVSDDDVPTSTLADGNVAHTNPVYVERDDDARDQDDARYRRNASDDAPEQHASTGRYVSAADVSAAQPTIVAAPAATDQDAPAPTSQYPAYQPGPTPQSPIYVQAPVAPKKKGNRGIGILIALLATLVYALIYAGVVFLIAAASSASTSAVVANFTDYLVRPVYYVPVIFFFLAFSLLIAIVNRGGWWAYVLFGFLVAVVVYFAYIGGALLTVQAWNLTPQEAANFVRAHWLDPGAIAAAVIAREVPIWAGAWIARRGRAVTARNADARRDYDRAIAEGPQLRQPA</sequence>
<keyword evidence="2" id="KW-0472">Membrane</keyword>
<protein>
    <submittedName>
        <fullName evidence="3">Uncharacterized protein</fullName>
    </submittedName>
</protein>
<gene>
    <name evidence="3" type="ORF">EEJ31_10680</name>
</gene>
<feature type="transmembrane region" description="Helical" evidence="2">
    <location>
        <begin position="315"/>
        <end position="334"/>
    </location>
</feature>
<dbReference type="Proteomes" id="UP000279859">
    <property type="component" value="Unassembled WGS sequence"/>
</dbReference>
<proteinExistence type="predicted"/>
<keyword evidence="4" id="KW-1185">Reference proteome</keyword>
<evidence type="ECO:0000313" key="3">
    <source>
        <dbReference type="EMBL" id="RNE59224.1"/>
    </source>
</evidence>